<dbReference type="InterPro" id="IPR037914">
    <property type="entry name" value="SpoVT-AbrB_sf"/>
</dbReference>
<accession>A0A1F5MHS6</accession>
<feature type="domain" description="SpoVT-AbrB" evidence="2">
    <location>
        <begin position="2"/>
        <end position="47"/>
    </location>
</feature>
<dbReference type="SMART" id="SM00966">
    <property type="entry name" value="SpoVT_AbrB"/>
    <property type="match status" value="1"/>
</dbReference>
<dbReference type="NCBIfam" id="TIGR01439">
    <property type="entry name" value="lp_hng_hel_AbrB"/>
    <property type="match status" value="1"/>
</dbReference>
<name>A0A1F5MHS6_9BACT</name>
<dbReference type="Proteomes" id="UP000178859">
    <property type="component" value="Unassembled WGS sequence"/>
</dbReference>
<evidence type="ECO:0000313" key="4">
    <source>
        <dbReference type="Proteomes" id="UP000178859"/>
    </source>
</evidence>
<proteinExistence type="predicted"/>
<protein>
    <recommendedName>
        <fullName evidence="2">SpoVT-AbrB domain-containing protein</fullName>
    </recommendedName>
</protein>
<dbReference type="GO" id="GO:0003677">
    <property type="term" value="F:DNA binding"/>
    <property type="evidence" value="ECO:0007669"/>
    <property type="project" value="UniProtKB-UniRule"/>
</dbReference>
<dbReference type="InterPro" id="IPR007159">
    <property type="entry name" value="SpoVT-AbrB_dom"/>
</dbReference>
<dbReference type="EMBL" id="MFDT01000019">
    <property type="protein sequence ID" value="OGE64926.1"/>
    <property type="molecule type" value="Genomic_DNA"/>
</dbReference>
<reference evidence="3 4" key="1">
    <citation type="journal article" date="2016" name="Nat. Commun.">
        <title>Thousands of microbial genomes shed light on interconnected biogeochemical processes in an aquifer system.</title>
        <authorList>
            <person name="Anantharaman K."/>
            <person name="Brown C.T."/>
            <person name="Hug L.A."/>
            <person name="Sharon I."/>
            <person name="Castelle C.J."/>
            <person name="Probst A.J."/>
            <person name="Thomas B.C."/>
            <person name="Singh A."/>
            <person name="Wilkins M.J."/>
            <person name="Karaoz U."/>
            <person name="Brodie E.L."/>
            <person name="Williams K.H."/>
            <person name="Hubbard S.S."/>
            <person name="Banfield J.F."/>
        </authorList>
    </citation>
    <scope>NUCLEOTIDE SEQUENCE [LARGE SCALE GENOMIC DNA]</scope>
</reference>
<sequence length="83" mass="9160">MTYAVTITSQGQISLPAKIRKKLGFSRTNKALVSIEDGKVLIEPVKDLLELRGSLKTSIKVNPKKIRVGFEDYLAEEGIKSAK</sequence>
<dbReference type="Gene3D" id="2.10.260.10">
    <property type="match status" value="1"/>
</dbReference>
<dbReference type="PROSITE" id="PS51740">
    <property type="entry name" value="SPOVT_ABRB"/>
    <property type="match status" value="1"/>
</dbReference>
<keyword evidence="1" id="KW-0238">DNA-binding</keyword>
<gene>
    <name evidence="3" type="ORF">A3I48_00750</name>
</gene>
<evidence type="ECO:0000256" key="1">
    <source>
        <dbReference type="PROSITE-ProRule" id="PRU01076"/>
    </source>
</evidence>
<evidence type="ECO:0000313" key="3">
    <source>
        <dbReference type="EMBL" id="OGE64926.1"/>
    </source>
</evidence>
<dbReference type="AlphaFoldDB" id="A0A1F5MHS6"/>
<dbReference type="Pfam" id="PF04014">
    <property type="entry name" value="MazE_antitoxin"/>
    <property type="match status" value="1"/>
</dbReference>
<comment type="caution">
    <text evidence="3">The sequence shown here is derived from an EMBL/GenBank/DDBJ whole genome shotgun (WGS) entry which is preliminary data.</text>
</comment>
<evidence type="ECO:0000259" key="2">
    <source>
        <dbReference type="PROSITE" id="PS51740"/>
    </source>
</evidence>
<dbReference type="SUPFAM" id="SSF89447">
    <property type="entry name" value="AbrB/MazE/MraZ-like"/>
    <property type="match status" value="1"/>
</dbReference>
<organism evidence="3 4">
    <name type="scientific">Candidatus Daviesbacteria bacterium RIFCSPLOWO2_02_FULL_36_7</name>
    <dbReference type="NCBI Taxonomy" id="1797792"/>
    <lineage>
        <taxon>Bacteria</taxon>
        <taxon>Candidatus Daviesiibacteriota</taxon>
    </lineage>
</organism>